<dbReference type="InterPro" id="IPR012340">
    <property type="entry name" value="NA-bd_OB-fold"/>
</dbReference>
<proteinExistence type="predicted"/>
<dbReference type="InterPro" id="IPR036127">
    <property type="entry name" value="CcmE-like_sf"/>
</dbReference>
<dbReference type="GO" id="GO:0017004">
    <property type="term" value="P:cytochrome complex assembly"/>
    <property type="evidence" value="ECO:0007669"/>
    <property type="project" value="InterPro"/>
</dbReference>
<evidence type="ECO:0000256" key="2">
    <source>
        <dbReference type="ARBA" id="ARBA00023136"/>
    </source>
</evidence>
<dbReference type="GO" id="GO:0017003">
    <property type="term" value="P:protein-heme linkage"/>
    <property type="evidence" value="ECO:0007669"/>
    <property type="project" value="InterPro"/>
</dbReference>
<dbReference type="Pfam" id="PF03100">
    <property type="entry name" value="CcmE"/>
    <property type="match status" value="1"/>
</dbReference>
<keyword evidence="2" id="KW-0472">Membrane</keyword>
<evidence type="ECO:0000256" key="1">
    <source>
        <dbReference type="ARBA" id="ARBA00004370"/>
    </source>
</evidence>
<name>A0A6J7CQL2_9ZZZZ</name>
<dbReference type="GO" id="GO:0005886">
    <property type="term" value="C:plasma membrane"/>
    <property type="evidence" value="ECO:0007669"/>
    <property type="project" value="InterPro"/>
</dbReference>
<dbReference type="GO" id="GO:0020037">
    <property type="term" value="F:heme binding"/>
    <property type="evidence" value="ECO:0007669"/>
    <property type="project" value="InterPro"/>
</dbReference>
<protein>
    <submittedName>
        <fullName evidence="3">Unannotated protein</fullName>
    </submittedName>
</protein>
<evidence type="ECO:0000313" key="3">
    <source>
        <dbReference type="EMBL" id="CAB4860647.1"/>
    </source>
</evidence>
<accession>A0A6J7CQL2</accession>
<dbReference type="AlphaFoldDB" id="A0A6J7CQL2"/>
<sequence length="136" mass="14423">MDPSRKRTIRLVVALVCALGLATVLIYTSFSAGSEAKTPSQLIAGAKLGRSYQLTGKVVEGSVVRGGGQLRFKVRDRVGTASVPIIYTGQVPDPFRVGREVIVTVRKAPKGGTYIGEKDSLQTKCPSKFRAAKAGS</sequence>
<dbReference type="InterPro" id="IPR004329">
    <property type="entry name" value="CcmE"/>
</dbReference>
<reference evidence="3" key="1">
    <citation type="submission" date="2020-05" db="EMBL/GenBank/DDBJ databases">
        <authorList>
            <person name="Chiriac C."/>
            <person name="Salcher M."/>
            <person name="Ghai R."/>
            <person name="Kavagutti S V."/>
        </authorList>
    </citation>
    <scope>NUCLEOTIDE SEQUENCE</scope>
</reference>
<gene>
    <name evidence="3" type="ORF">UFOPK3444_00150</name>
</gene>
<organism evidence="3">
    <name type="scientific">freshwater metagenome</name>
    <dbReference type="NCBI Taxonomy" id="449393"/>
    <lineage>
        <taxon>unclassified sequences</taxon>
        <taxon>metagenomes</taxon>
        <taxon>ecological metagenomes</taxon>
    </lineage>
</organism>
<dbReference type="EMBL" id="CAFBLU010000002">
    <property type="protein sequence ID" value="CAB4860647.1"/>
    <property type="molecule type" value="Genomic_DNA"/>
</dbReference>
<comment type="subcellular location">
    <subcellularLocation>
        <location evidence="1">Membrane</location>
    </subcellularLocation>
</comment>
<dbReference type="SUPFAM" id="SSF82093">
    <property type="entry name" value="Heme chaperone CcmE"/>
    <property type="match status" value="1"/>
</dbReference>
<dbReference type="Gene3D" id="2.40.50.140">
    <property type="entry name" value="Nucleic acid-binding proteins"/>
    <property type="match status" value="1"/>
</dbReference>